<proteinExistence type="predicted"/>
<evidence type="ECO:0000313" key="2">
    <source>
        <dbReference type="Proteomes" id="UP000183180"/>
    </source>
</evidence>
<dbReference type="AlphaFoldDB" id="A0A1H2EI14"/>
<accession>A0A1H2EI14</accession>
<organism evidence="1 2">
    <name type="scientific">Gordonia westfalica</name>
    <dbReference type="NCBI Taxonomy" id="158898"/>
    <lineage>
        <taxon>Bacteria</taxon>
        <taxon>Bacillati</taxon>
        <taxon>Actinomycetota</taxon>
        <taxon>Actinomycetes</taxon>
        <taxon>Mycobacteriales</taxon>
        <taxon>Gordoniaceae</taxon>
        <taxon>Gordonia</taxon>
    </lineage>
</organism>
<name>A0A1H2EI14_9ACTN</name>
<evidence type="ECO:0000313" key="1">
    <source>
        <dbReference type="EMBL" id="SDT94649.1"/>
    </source>
</evidence>
<dbReference type="EMBL" id="FNLM01000032">
    <property type="protein sequence ID" value="SDT94649.1"/>
    <property type="molecule type" value="Genomic_DNA"/>
</dbReference>
<reference evidence="1 2" key="1">
    <citation type="submission" date="2016-10" db="EMBL/GenBank/DDBJ databases">
        <authorList>
            <person name="de Groot N.N."/>
        </authorList>
    </citation>
    <scope>NUCLEOTIDE SEQUENCE [LARGE SCALE GENOMIC DNA]</scope>
    <source>
        <strain evidence="1 2">DSM 44215</strain>
    </source>
</reference>
<gene>
    <name evidence="1" type="ORF">SAMN04488548_1321</name>
</gene>
<dbReference type="Proteomes" id="UP000183180">
    <property type="component" value="Unassembled WGS sequence"/>
</dbReference>
<protein>
    <submittedName>
        <fullName evidence="1">Uncharacterized protein</fullName>
    </submittedName>
</protein>
<sequence length="85" mass="10230">MLYQVEFRFQWIETGYPWPWVDPELLYRSLLSRYGPTFPNPHRWMRQSRRATRLMHLVATDMQMAKVRQADASLQLLESRRTGGC</sequence>